<dbReference type="EMBL" id="CAJOBG010112819">
    <property type="protein sequence ID" value="CAF4747029.1"/>
    <property type="molecule type" value="Genomic_DNA"/>
</dbReference>
<reference evidence="1" key="1">
    <citation type="submission" date="2021-02" db="EMBL/GenBank/DDBJ databases">
        <authorList>
            <person name="Nowell W R."/>
        </authorList>
    </citation>
    <scope>NUCLEOTIDE SEQUENCE</scope>
</reference>
<evidence type="ECO:0008006" key="4">
    <source>
        <dbReference type="Google" id="ProtNLM"/>
    </source>
</evidence>
<keyword evidence="3" id="KW-1185">Reference proteome</keyword>
<dbReference type="InterPro" id="IPR011009">
    <property type="entry name" value="Kinase-like_dom_sf"/>
</dbReference>
<organism evidence="1 3">
    <name type="scientific">Rotaria magnacalcarata</name>
    <dbReference type="NCBI Taxonomy" id="392030"/>
    <lineage>
        <taxon>Eukaryota</taxon>
        <taxon>Metazoa</taxon>
        <taxon>Spiralia</taxon>
        <taxon>Gnathifera</taxon>
        <taxon>Rotifera</taxon>
        <taxon>Eurotatoria</taxon>
        <taxon>Bdelloidea</taxon>
        <taxon>Philodinida</taxon>
        <taxon>Philodinidae</taxon>
        <taxon>Rotaria</taxon>
    </lineage>
</organism>
<evidence type="ECO:0000313" key="2">
    <source>
        <dbReference type="EMBL" id="CAF4747029.1"/>
    </source>
</evidence>
<gene>
    <name evidence="1" type="ORF">OVN521_LOCUS48613</name>
    <name evidence="2" type="ORF">OVN521_LOCUS50014</name>
</gene>
<dbReference type="SUPFAM" id="SSF56112">
    <property type="entry name" value="Protein kinase-like (PK-like)"/>
    <property type="match status" value="1"/>
</dbReference>
<dbReference type="Gene3D" id="1.10.510.10">
    <property type="entry name" value="Transferase(Phosphotransferase) domain 1"/>
    <property type="match status" value="1"/>
</dbReference>
<evidence type="ECO:0000313" key="3">
    <source>
        <dbReference type="Proteomes" id="UP000663866"/>
    </source>
</evidence>
<accession>A0A821ISY9</accession>
<dbReference type="AlphaFoldDB" id="A0A821ISY9"/>
<feature type="non-terminal residue" evidence="1">
    <location>
        <position position="58"/>
    </location>
</feature>
<name>A0A821ISY9_9BILA</name>
<dbReference type="Proteomes" id="UP000663866">
    <property type="component" value="Unassembled WGS sequence"/>
</dbReference>
<dbReference type="EMBL" id="CAJOBG010102042">
    <property type="protein sequence ID" value="CAF4707390.1"/>
    <property type="molecule type" value="Genomic_DNA"/>
</dbReference>
<protein>
    <recommendedName>
        <fullName evidence="4">Protein kinase domain-containing protein</fullName>
    </recommendedName>
</protein>
<evidence type="ECO:0000313" key="1">
    <source>
        <dbReference type="EMBL" id="CAF4707390.1"/>
    </source>
</evidence>
<feature type="non-terminal residue" evidence="1">
    <location>
        <position position="1"/>
    </location>
</feature>
<sequence>ADGYNFKSDVYSLGMVACELANGSNTYVDMPFGNLSMLYAKMQGSEPILLDQTQLTDE</sequence>
<proteinExistence type="predicted"/>
<comment type="caution">
    <text evidence="1">The sequence shown here is derived from an EMBL/GenBank/DDBJ whole genome shotgun (WGS) entry which is preliminary data.</text>
</comment>